<dbReference type="InterPro" id="IPR023214">
    <property type="entry name" value="HAD_sf"/>
</dbReference>
<dbReference type="SUPFAM" id="SSF56784">
    <property type="entry name" value="HAD-like"/>
    <property type="match status" value="1"/>
</dbReference>
<dbReference type="Gene3D" id="3.40.50.1000">
    <property type="entry name" value="HAD superfamily/HAD-like"/>
    <property type="match status" value="1"/>
</dbReference>
<evidence type="ECO:0000256" key="3">
    <source>
        <dbReference type="PIRNR" id="PIRNR021362"/>
    </source>
</evidence>
<dbReference type="InterPro" id="IPR010708">
    <property type="entry name" value="5'(3')-deoxyribonucleotidase"/>
</dbReference>
<dbReference type="InterPro" id="IPR009206">
    <property type="entry name" value="Nucleotidase_putative"/>
</dbReference>
<dbReference type="OrthoDB" id="573782at2"/>
<evidence type="ECO:0000313" key="5">
    <source>
        <dbReference type="EMBL" id="RFU67513.1"/>
    </source>
</evidence>
<proteinExistence type="inferred from homology"/>
<accession>A0A372LL61</accession>
<reference evidence="5 6" key="1">
    <citation type="submission" date="2018-08" db="EMBL/GenBank/DDBJ databases">
        <title>Bacillus chawlae sp. nov., Bacillus glennii sp. nov., and Bacillus saganii sp. nov. Isolated from the Vehicle Assembly Building at Kennedy Space Center where the Viking Spacecraft were Assembled.</title>
        <authorList>
            <person name="Seuylemezian A."/>
            <person name="Vaishampayan P."/>
        </authorList>
    </citation>
    <scope>NUCLEOTIDE SEQUENCE [LARGE SCALE GENOMIC DNA]</scope>
    <source>
        <strain evidence="5 6">V47-23a</strain>
    </source>
</reference>
<evidence type="ECO:0000313" key="6">
    <source>
        <dbReference type="Proteomes" id="UP000264541"/>
    </source>
</evidence>
<dbReference type="EMBL" id="QVTE01000043">
    <property type="protein sequence ID" value="RFU67513.1"/>
    <property type="molecule type" value="Genomic_DNA"/>
</dbReference>
<dbReference type="Proteomes" id="UP000264541">
    <property type="component" value="Unassembled WGS sequence"/>
</dbReference>
<feature type="active site" description="Nucleophile" evidence="4">
    <location>
        <position position="39"/>
    </location>
</feature>
<evidence type="ECO:0000256" key="4">
    <source>
        <dbReference type="PIRSR" id="PIRSR610708-1"/>
    </source>
</evidence>
<dbReference type="PANTHER" id="PTHR35134">
    <property type="entry name" value="NUCLEOTIDASE YQFW-RELATED"/>
    <property type="match status" value="1"/>
</dbReference>
<evidence type="ECO:0000256" key="1">
    <source>
        <dbReference type="ARBA" id="ARBA00009589"/>
    </source>
</evidence>
<dbReference type="GO" id="GO:0009264">
    <property type="term" value="P:deoxyribonucleotide catabolic process"/>
    <property type="evidence" value="ECO:0007669"/>
    <property type="project" value="InterPro"/>
</dbReference>
<dbReference type="GO" id="GO:0008253">
    <property type="term" value="F:5'-nucleotidase activity"/>
    <property type="evidence" value="ECO:0007669"/>
    <property type="project" value="InterPro"/>
</dbReference>
<organism evidence="5 6">
    <name type="scientific">Peribacillus saganii</name>
    <dbReference type="NCBI Taxonomy" id="2303992"/>
    <lineage>
        <taxon>Bacteria</taxon>
        <taxon>Bacillati</taxon>
        <taxon>Bacillota</taxon>
        <taxon>Bacilli</taxon>
        <taxon>Bacillales</taxon>
        <taxon>Bacillaceae</taxon>
        <taxon>Peribacillus</taxon>
    </lineage>
</organism>
<evidence type="ECO:0000256" key="2">
    <source>
        <dbReference type="ARBA" id="ARBA00022801"/>
    </source>
</evidence>
<sequence>MREAVDLADQFLQRLEEILNLLGIRFTQMRDSEMRFGFDIDDTLINLREHAFHIYNKKLNKKVSIDHFHKLNRVEIHEPFGLTEEQGREMWQNSLEDIYYTSCTPFTNAVETLQDLDKLGHEIFYITARPKEHGERTKEWLKAQGFPVRDERFFYGMQDHEKVEIINKLELDYYFDDKPEVIHTLMNESLKVYIMDQSYNRHLNLPRILEWTDLHKIINNAKPVKTI</sequence>
<feature type="active site" description="Nucleophile" evidence="4">
    <location>
        <position position="41"/>
    </location>
</feature>
<dbReference type="PANTHER" id="PTHR35134:SF2">
    <property type="entry name" value="NUCLEOTIDASE YQFW-RELATED"/>
    <property type="match status" value="1"/>
</dbReference>
<dbReference type="AlphaFoldDB" id="A0A372LL61"/>
<dbReference type="InterPro" id="IPR036412">
    <property type="entry name" value="HAD-like_sf"/>
</dbReference>
<dbReference type="Pfam" id="PF06941">
    <property type="entry name" value="NT5C"/>
    <property type="match status" value="1"/>
</dbReference>
<keyword evidence="2 3" id="KW-0378">Hydrolase</keyword>
<comment type="caution">
    <text evidence="5">The sequence shown here is derived from an EMBL/GenBank/DDBJ whole genome shotgun (WGS) entry which is preliminary data.</text>
</comment>
<comment type="similarity">
    <text evidence="1 3">Belongs to the 5'(3')-deoxyribonucleotidase family.</text>
</comment>
<name>A0A372LL61_9BACI</name>
<dbReference type="PIRSF" id="PIRSF021362">
    <property type="entry name" value="UCP021362_HAD"/>
    <property type="match status" value="1"/>
</dbReference>
<dbReference type="InterPro" id="IPR052419">
    <property type="entry name" value="5_3-deoxyribonucleotidase-like"/>
</dbReference>
<dbReference type="EC" id="3.1.3.-" evidence="3"/>
<keyword evidence="6" id="KW-1185">Reference proteome</keyword>
<protein>
    <recommendedName>
        <fullName evidence="3">Nucleotidase</fullName>
        <ecNumber evidence="3">3.1.3.-</ecNumber>
    </recommendedName>
</protein>
<gene>
    <name evidence="5" type="ORF">D0469_14800</name>
</gene>